<dbReference type="PANTHER" id="PTHR47515:SF2">
    <property type="entry name" value="INTEGRASE CORE DOMAIN PROTEIN"/>
    <property type="match status" value="1"/>
</dbReference>
<dbReference type="Proteomes" id="UP000322918">
    <property type="component" value="Unassembled WGS sequence"/>
</dbReference>
<reference evidence="2 3" key="1">
    <citation type="submission" date="2019-09" db="EMBL/GenBank/DDBJ databases">
        <title>Pararcticibacter amylolyticus gen. nov., sp. nov., isolated from a rottenly hemp rope, and reclassification of Pedobacter tournemirensis as Pararcticibacter tournemirensis comb. nov.</title>
        <authorList>
            <person name="Cai Y."/>
        </authorList>
    </citation>
    <scope>NUCLEOTIDE SEQUENCE [LARGE SCALE GENOMIC DNA]</scope>
    <source>
        <strain evidence="2 3">TF5-37.2-LB10</strain>
    </source>
</reference>
<evidence type="ECO:0000313" key="3">
    <source>
        <dbReference type="Proteomes" id="UP000322918"/>
    </source>
</evidence>
<feature type="domain" description="Integrase catalytic" evidence="1">
    <location>
        <begin position="61"/>
        <end position="222"/>
    </location>
</feature>
<gene>
    <name evidence="2" type="ORF">F1649_20485</name>
</gene>
<dbReference type="PROSITE" id="PS50994">
    <property type="entry name" value="INTEGRASE"/>
    <property type="match status" value="1"/>
</dbReference>
<dbReference type="GO" id="GO:0015074">
    <property type="term" value="P:DNA integration"/>
    <property type="evidence" value="ECO:0007669"/>
    <property type="project" value="InterPro"/>
</dbReference>
<dbReference type="PANTHER" id="PTHR47515">
    <property type="entry name" value="LOW CALCIUM RESPONSE LOCUS PROTEIN T"/>
    <property type="match status" value="1"/>
</dbReference>
<dbReference type="SUPFAM" id="SSF53098">
    <property type="entry name" value="Ribonuclease H-like"/>
    <property type="match status" value="1"/>
</dbReference>
<dbReference type="AlphaFoldDB" id="A0A5M9GQT1"/>
<accession>A0A5M9GQT1</accession>
<dbReference type="Gene3D" id="3.30.420.10">
    <property type="entry name" value="Ribonuclease H-like superfamily/Ribonuclease H"/>
    <property type="match status" value="1"/>
</dbReference>
<evidence type="ECO:0000259" key="1">
    <source>
        <dbReference type="PROSITE" id="PS50994"/>
    </source>
</evidence>
<name>A0A5M9GQT1_9SPHI</name>
<dbReference type="Pfam" id="PF13683">
    <property type="entry name" value="rve_3"/>
    <property type="match status" value="1"/>
</dbReference>
<sequence>MQELAEKKPKEGQDKFYGRIRNQGLNWNRKRIARVYKMMGLNKRRRGRKRLPARVKQPLIIPLQPNDTWSMDFMHDTLMNGRKFRVLNIIDDFNREALRIEPYFSIGSNLVIKILERLVLERGKPMAIRVDNGPEFISSALSEWCLEKQIKLLYIQPGKPMQNGYIERFNRSYREDVLDANLFESIHQVRLLSDEFLEDYNMYRPHESLNDLSPITYRLKKCG</sequence>
<evidence type="ECO:0000313" key="2">
    <source>
        <dbReference type="EMBL" id="KAA8476169.1"/>
    </source>
</evidence>
<keyword evidence="3" id="KW-1185">Reference proteome</keyword>
<dbReference type="NCBIfam" id="NF033516">
    <property type="entry name" value="transpos_IS3"/>
    <property type="match status" value="1"/>
</dbReference>
<dbReference type="InterPro" id="IPR001584">
    <property type="entry name" value="Integrase_cat-core"/>
</dbReference>
<dbReference type="InterPro" id="IPR012337">
    <property type="entry name" value="RNaseH-like_sf"/>
</dbReference>
<dbReference type="GO" id="GO:0003676">
    <property type="term" value="F:nucleic acid binding"/>
    <property type="evidence" value="ECO:0007669"/>
    <property type="project" value="InterPro"/>
</dbReference>
<proteinExistence type="predicted"/>
<dbReference type="InterPro" id="IPR048020">
    <property type="entry name" value="Transpos_IS3"/>
</dbReference>
<dbReference type="InterPro" id="IPR036397">
    <property type="entry name" value="RNaseH_sf"/>
</dbReference>
<organism evidence="2 3">
    <name type="scientific">Arcticibacter tournemirensis</name>
    <dbReference type="NCBI Taxonomy" id="699437"/>
    <lineage>
        <taxon>Bacteria</taxon>
        <taxon>Pseudomonadati</taxon>
        <taxon>Bacteroidota</taxon>
        <taxon>Sphingobacteriia</taxon>
        <taxon>Sphingobacteriales</taxon>
        <taxon>Sphingobacteriaceae</taxon>
        <taxon>Arcticibacter</taxon>
    </lineage>
</organism>
<dbReference type="EMBL" id="VWNE01000045">
    <property type="protein sequence ID" value="KAA8476169.1"/>
    <property type="molecule type" value="Genomic_DNA"/>
</dbReference>
<protein>
    <submittedName>
        <fullName evidence="2">IS3 family transposase</fullName>
    </submittedName>
</protein>
<comment type="caution">
    <text evidence="2">The sequence shown here is derived from an EMBL/GenBank/DDBJ whole genome shotgun (WGS) entry which is preliminary data.</text>
</comment>